<evidence type="ECO:0000256" key="1">
    <source>
        <dbReference type="PROSITE-ProRule" id="PRU00076"/>
    </source>
</evidence>
<feature type="domain" description="EGF-like" evidence="2">
    <location>
        <begin position="22"/>
        <end position="57"/>
    </location>
</feature>
<feature type="disulfide bond" evidence="1">
    <location>
        <begin position="26"/>
        <end position="36"/>
    </location>
</feature>
<feature type="non-terminal residue" evidence="3">
    <location>
        <position position="1"/>
    </location>
</feature>
<dbReference type="SUPFAM" id="SSF57196">
    <property type="entry name" value="EGF/Laminin"/>
    <property type="match status" value="1"/>
</dbReference>
<dbReference type="CDD" id="cd00054">
    <property type="entry name" value="EGF_CA"/>
    <property type="match status" value="1"/>
</dbReference>
<comment type="caution">
    <text evidence="3">The sequence shown here is derived from an EMBL/GenBank/DDBJ whole genome shotgun (WGS) entry which is preliminary data.</text>
</comment>
<evidence type="ECO:0000313" key="3">
    <source>
        <dbReference type="EMBL" id="KAL3319399.1"/>
    </source>
</evidence>
<comment type="caution">
    <text evidence="1">Lacks conserved residue(s) required for the propagation of feature annotation.</text>
</comment>
<feature type="disulfide bond" evidence="1">
    <location>
        <begin position="47"/>
        <end position="56"/>
    </location>
</feature>
<keyword evidence="1" id="KW-1015">Disulfide bond</keyword>
<evidence type="ECO:0000259" key="2">
    <source>
        <dbReference type="PROSITE" id="PS50026"/>
    </source>
</evidence>
<evidence type="ECO:0000313" key="4">
    <source>
        <dbReference type="Proteomes" id="UP001626550"/>
    </source>
</evidence>
<dbReference type="Gene3D" id="2.10.25.10">
    <property type="entry name" value="Laminin"/>
    <property type="match status" value="1"/>
</dbReference>
<keyword evidence="4" id="KW-1185">Reference proteome</keyword>
<name>A0ABD2QIR2_9PLAT</name>
<organism evidence="3 4">
    <name type="scientific">Cichlidogyrus casuarinus</name>
    <dbReference type="NCBI Taxonomy" id="1844966"/>
    <lineage>
        <taxon>Eukaryota</taxon>
        <taxon>Metazoa</taxon>
        <taxon>Spiralia</taxon>
        <taxon>Lophotrochozoa</taxon>
        <taxon>Platyhelminthes</taxon>
        <taxon>Monogenea</taxon>
        <taxon>Monopisthocotylea</taxon>
        <taxon>Dactylogyridea</taxon>
        <taxon>Ancyrocephalidae</taxon>
        <taxon>Cichlidogyrus</taxon>
    </lineage>
</organism>
<sequence length="88" mass="9591">ALDLPDLILWNWCPSKAEILGTPLECANYCLNGGYCVDSVNQPKCFCTPGSQGQRCELDFDDCLPNVSVCICLLISLVHSHAKTEESA</sequence>
<dbReference type="PROSITE" id="PS00022">
    <property type="entry name" value="EGF_1"/>
    <property type="match status" value="1"/>
</dbReference>
<keyword evidence="1" id="KW-0245">EGF-like domain</keyword>
<proteinExistence type="predicted"/>
<dbReference type="Pfam" id="PF00008">
    <property type="entry name" value="EGF"/>
    <property type="match status" value="1"/>
</dbReference>
<dbReference type="EMBL" id="JBJKFK010000139">
    <property type="protein sequence ID" value="KAL3319399.1"/>
    <property type="molecule type" value="Genomic_DNA"/>
</dbReference>
<dbReference type="InterPro" id="IPR000742">
    <property type="entry name" value="EGF"/>
</dbReference>
<dbReference type="SMART" id="SM00181">
    <property type="entry name" value="EGF"/>
    <property type="match status" value="1"/>
</dbReference>
<dbReference type="AlphaFoldDB" id="A0ABD2QIR2"/>
<dbReference type="PROSITE" id="PS50026">
    <property type="entry name" value="EGF_3"/>
    <property type="match status" value="1"/>
</dbReference>
<reference evidence="3 4" key="1">
    <citation type="submission" date="2024-11" db="EMBL/GenBank/DDBJ databases">
        <title>Adaptive evolution of stress response genes in parasites aligns with host niche diversity.</title>
        <authorList>
            <person name="Hahn C."/>
            <person name="Resl P."/>
        </authorList>
    </citation>
    <scope>NUCLEOTIDE SEQUENCE [LARGE SCALE GENOMIC DNA]</scope>
    <source>
        <strain evidence="3">EGGRZ-B1_66</strain>
        <tissue evidence="3">Body</tissue>
    </source>
</reference>
<gene>
    <name evidence="3" type="ORF">Ciccas_001914</name>
</gene>
<dbReference type="Proteomes" id="UP001626550">
    <property type="component" value="Unassembled WGS sequence"/>
</dbReference>
<protein>
    <recommendedName>
        <fullName evidence="2">EGF-like domain-containing protein</fullName>
    </recommendedName>
</protein>
<accession>A0ABD2QIR2</accession>